<keyword evidence="5" id="KW-1185">Reference proteome</keyword>
<keyword evidence="2" id="KW-0472">Membrane</keyword>
<evidence type="ECO:0000313" key="5">
    <source>
        <dbReference type="Proteomes" id="UP000540423"/>
    </source>
</evidence>
<keyword evidence="2" id="KW-1133">Transmembrane helix</keyword>
<organism evidence="4 5">
    <name type="scientific">Streptomyces candidus</name>
    <dbReference type="NCBI Taxonomy" id="67283"/>
    <lineage>
        <taxon>Bacteria</taxon>
        <taxon>Bacillati</taxon>
        <taxon>Actinomycetota</taxon>
        <taxon>Actinomycetes</taxon>
        <taxon>Kitasatosporales</taxon>
        <taxon>Streptomycetaceae</taxon>
        <taxon>Streptomyces</taxon>
    </lineage>
</organism>
<reference evidence="4 5" key="1">
    <citation type="submission" date="2020-08" db="EMBL/GenBank/DDBJ databases">
        <title>Genomic Encyclopedia of Type Strains, Phase IV (KMG-IV): sequencing the most valuable type-strain genomes for metagenomic binning, comparative biology and taxonomic classification.</title>
        <authorList>
            <person name="Goeker M."/>
        </authorList>
    </citation>
    <scope>NUCLEOTIDE SEQUENCE [LARGE SCALE GENOMIC DNA]</scope>
    <source>
        <strain evidence="4 5">DSM 40141</strain>
    </source>
</reference>
<evidence type="ECO:0000313" key="4">
    <source>
        <dbReference type="EMBL" id="MBB6436592.1"/>
    </source>
</evidence>
<feature type="region of interest" description="Disordered" evidence="1">
    <location>
        <begin position="192"/>
        <end position="228"/>
    </location>
</feature>
<protein>
    <recommendedName>
        <fullName evidence="6">Secreted protein</fullName>
    </recommendedName>
</protein>
<dbReference type="Proteomes" id="UP000540423">
    <property type="component" value="Unassembled WGS sequence"/>
</dbReference>
<dbReference type="AlphaFoldDB" id="A0A7X0HFA2"/>
<feature type="signal peptide" evidence="3">
    <location>
        <begin position="1"/>
        <end position="26"/>
    </location>
</feature>
<feature type="chain" id="PRO_5031094732" description="Secreted protein" evidence="3">
    <location>
        <begin position="27"/>
        <end position="269"/>
    </location>
</feature>
<keyword evidence="3" id="KW-0732">Signal</keyword>
<gene>
    <name evidence="4" type="ORF">HNQ79_003065</name>
</gene>
<evidence type="ECO:0000256" key="2">
    <source>
        <dbReference type="SAM" id="Phobius"/>
    </source>
</evidence>
<keyword evidence="2" id="KW-0812">Transmembrane</keyword>
<feature type="region of interest" description="Disordered" evidence="1">
    <location>
        <begin position="23"/>
        <end position="43"/>
    </location>
</feature>
<evidence type="ECO:0008006" key="6">
    <source>
        <dbReference type="Google" id="ProtNLM"/>
    </source>
</evidence>
<feature type="transmembrane region" description="Helical" evidence="2">
    <location>
        <begin position="235"/>
        <end position="255"/>
    </location>
</feature>
<name>A0A7X0HFA2_9ACTN</name>
<proteinExistence type="predicted"/>
<accession>A0A7X0HFA2</accession>
<feature type="compositionally biased region" description="Low complexity" evidence="1">
    <location>
        <begin position="213"/>
        <end position="222"/>
    </location>
</feature>
<evidence type="ECO:0000256" key="1">
    <source>
        <dbReference type="SAM" id="MobiDB-lite"/>
    </source>
</evidence>
<dbReference type="RefSeq" id="WP_185031182.1">
    <property type="nucleotide sequence ID" value="NZ_BNBN01000010.1"/>
</dbReference>
<sequence length="269" mass="27403">MRTTCVLTAALLAGAVLAGGAPAAVADETPSPPPSTDATAPTEAGTSFRTAAAVRPGQLATAGASTGDYLYWVFPADAGQNATVRARVALPPAAQRHGAQTWQLDVYDGLRRRQACTFGASTATAQKDTESVELACHLRTVRAWAEQSSNDPLPGSYYVRLTVTGLADDDLGLPARTEVRADVADAGGSRAVDGSLTAPLVPGASTAEDVKQPKQAVAAAAPEDGWTSGTWSSRWIWTAAGAALAALAGLAGYALTRGAGRPSRMSPSA</sequence>
<comment type="caution">
    <text evidence="4">The sequence shown here is derived from an EMBL/GenBank/DDBJ whole genome shotgun (WGS) entry which is preliminary data.</text>
</comment>
<dbReference type="EMBL" id="JACHEM010000007">
    <property type="protein sequence ID" value="MBB6436592.1"/>
    <property type="molecule type" value="Genomic_DNA"/>
</dbReference>
<evidence type="ECO:0000256" key="3">
    <source>
        <dbReference type="SAM" id="SignalP"/>
    </source>
</evidence>